<evidence type="ECO:0000313" key="7">
    <source>
        <dbReference type="EMBL" id="PSF33629.1"/>
    </source>
</evidence>
<keyword evidence="3 6" id="KW-0812">Transmembrane</keyword>
<reference evidence="7 8" key="1">
    <citation type="submission" date="2018-03" db="EMBL/GenBank/DDBJ databases">
        <title>The ancient ancestry and fast evolution of plastids.</title>
        <authorList>
            <person name="Moore K.R."/>
            <person name="Magnabosco C."/>
            <person name="Momper L."/>
            <person name="Gold D.A."/>
            <person name="Bosak T."/>
            <person name="Fournier G.P."/>
        </authorList>
    </citation>
    <scope>NUCLEOTIDE SEQUENCE [LARGE SCALE GENOMIC DNA]</scope>
    <source>
        <strain evidence="7 8">CCALA 016</strain>
    </source>
</reference>
<comment type="subcellular location">
    <subcellularLocation>
        <location evidence="1">Cell membrane</location>
        <topology evidence="1">Multi-pass membrane protein</topology>
    </subcellularLocation>
</comment>
<dbReference type="OrthoDB" id="145485at2"/>
<keyword evidence="8" id="KW-1185">Reference proteome</keyword>
<proteinExistence type="predicted"/>
<keyword evidence="2" id="KW-1003">Cell membrane</keyword>
<dbReference type="PANTHER" id="PTHR39087">
    <property type="entry name" value="UPF0104 MEMBRANE PROTEIN MJ1595"/>
    <property type="match status" value="1"/>
</dbReference>
<dbReference type="Pfam" id="PF03706">
    <property type="entry name" value="LPG_synthase_TM"/>
    <property type="match status" value="1"/>
</dbReference>
<comment type="caution">
    <text evidence="7">The sequence shown here is derived from an EMBL/GenBank/DDBJ whole genome shotgun (WGS) entry which is preliminary data.</text>
</comment>
<evidence type="ECO:0000256" key="5">
    <source>
        <dbReference type="ARBA" id="ARBA00023136"/>
    </source>
</evidence>
<feature type="transmembrane region" description="Helical" evidence="6">
    <location>
        <begin position="168"/>
        <end position="189"/>
    </location>
</feature>
<feature type="transmembrane region" description="Helical" evidence="6">
    <location>
        <begin position="50"/>
        <end position="74"/>
    </location>
</feature>
<evidence type="ECO:0000313" key="8">
    <source>
        <dbReference type="Proteomes" id="UP000239001"/>
    </source>
</evidence>
<evidence type="ECO:0000256" key="1">
    <source>
        <dbReference type="ARBA" id="ARBA00004651"/>
    </source>
</evidence>
<name>A0A2T1LTE5_9CHRO</name>
<keyword evidence="4 6" id="KW-1133">Transmembrane helix</keyword>
<dbReference type="AlphaFoldDB" id="A0A2T1LTE5"/>
<protein>
    <submittedName>
        <fullName evidence="7">Uncharacterized protein</fullName>
    </submittedName>
</protein>
<evidence type="ECO:0000256" key="6">
    <source>
        <dbReference type="SAM" id="Phobius"/>
    </source>
</evidence>
<gene>
    <name evidence="7" type="ORF">C7H19_19785</name>
</gene>
<dbReference type="EMBL" id="PXOH01000029">
    <property type="protein sequence ID" value="PSF33629.1"/>
    <property type="molecule type" value="Genomic_DNA"/>
</dbReference>
<dbReference type="PANTHER" id="PTHR39087:SF2">
    <property type="entry name" value="UPF0104 MEMBRANE PROTEIN MJ1595"/>
    <property type="match status" value="1"/>
</dbReference>
<feature type="transmembrane region" description="Helical" evidence="6">
    <location>
        <begin position="276"/>
        <end position="300"/>
    </location>
</feature>
<evidence type="ECO:0000256" key="3">
    <source>
        <dbReference type="ARBA" id="ARBA00022692"/>
    </source>
</evidence>
<feature type="transmembrane region" description="Helical" evidence="6">
    <location>
        <begin position="86"/>
        <end position="107"/>
    </location>
</feature>
<evidence type="ECO:0000256" key="4">
    <source>
        <dbReference type="ARBA" id="ARBA00022989"/>
    </source>
</evidence>
<dbReference type="InterPro" id="IPR022791">
    <property type="entry name" value="L-PG_synthase/AglD"/>
</dbReference>
<keyword evidence="5 6" id="KW-0472">Membrane</keyword>
<dbReference type="Proteomes" id="UP000239001">
    <property type="component" value="Unassembled WGS sequence"/>
</dbReference>
<feature type="transmembrane region" description="Helical" evidence="6">
    <location>
        <begin position="201"/>
        <end position="226"/>
    </location>
</feature>
<reference evidence="7 8" key="2">
    <citation type="submission" date="2018-03" db="EMBL/GenBank/DDBJ databases">
        <authorList>
            <person name="Keele B.F."/>
        </authorList>
    </citation>
    <scope>NUCLEOTIDE SEQUENCE [LARGE SCALE GENOMIC DNA]</scope>
    <source>
        <strain evidence="7 8">CCALA 016</strain>
    </source>
</reference>
<evidence type="ECO:0000256" key="2">
    <source>
        <dbReference type="ARBA" id="ARBA00022475"/>
    </source>
</evidence>
<organism evidence="7 8">
    <name type="scientific">Aphanothece hegewaldii CCALA 016</name>
    <dbReference type="NCBI Taxonomy" id="2107694"/>
    <lineage>
        <taxon>Bacteria</taxon>
        <taxon>Bacillati</taxon>
        <taxon>Cyanobacteriota</taxon>
        <taxon>Cyanophyceae</taxon>
        <taxon>Oscillatoriophycideae</taxon>
        <taxon>Chroococcales</taxon>
        <taxon>Aphanothecaceae</taxon>
        <taxon>Aphanothece</taxon>
    </lineage>
</organism>
<dbReference type="GO" id="GO:0005886">
    <property type="term" value="C:plasma membrane"/>
    <property type="evidence" value="ECO:0007669"/>
    <property type="project" value="UniProtKB-SubCell"/>
</dbReference>
<accession>A0A2T1LTE5</accession>
<feature type="transmembrane region" description="Helical" evidence="6">
    <location>
        <begin position="233"/>
        <end position="256"/>
    </location>
</feature>
<sequence length="309" mass="34473">MMIRLRQLLPILFTLVILGLATWAVAQEFKNYTFQDFLDSLAQIPPQQKLGSIVVTFIGYLSMTGYDWLGFCYVNRMLKLRHIIETSFISYAVGNTVGFTLLSGTAIRYRFYSAFGVPPFDIAKIVAFTHLEFWLGMLTIGGFIFLLDPLNLSDFLKFPLGSVKAIGILFLLIVIIYFTFSIFCASKTLKIKGEELKFPSFGLSLGLIVASLIDWVLAATVLYLLLPEMKISFLGFFGIYVFALTAGVVSTVPGGLGVFDYAIAHLLAPFVPKPELGAALIAYRGIYHFLPLIVAVVLLLGREWRHHVK</sequence>
<feature type="transmembrane region" description="Helical" evidence="6">
    <location>
        <begin position="127"/>
        <end position="147"/>
    </location>
</feature>